<dbReference type="AlphaFoldDB" id="A0A2M8Q618"/>
<reference evidence="1 2" key="1">
    <citation type="submission" date="2017-11" db="EMBL/GenBank/DDBJ databases">
        <title>Evolution of Phototrophy in the Chloroflexi Phylum Driven by Horizontal Gene Transfer.</title>
        <authorList>
            <person name="Ward L.M."/>
            <person name="Hemp J."/>
            <person name="Shih P.M."/>
            <person name="Mcglynn S.E."/>
            <person name="Fischer W."/>
        </authorList>
    </citation>
    <scope>NUCLEOTIDE SEQUENCE [LARGE SCALE GENOMIC DNA]</scope>
    <source>
        <strain evidence="1">JP3_7</strain>
    </source>
</reference>
<name>A0A2M8Q618_9CHLR</name>
<accession>A0A2M8Q618</accession>
<organism evidence="1 2">
    <name type="scientific">Candidatus Thermofonsia Clade 3 bacterium</name>
    <dbReference type="NCBI Taxonomy" id="2364212"/>
    <lineage>
        <taxon>Bacteria</taxon>
        <taxon>Bacillati</taxon>
        <taxon>Chloroflexota</taxon>
        <taxon>Candidatus Thermofontia</taxon>
        <taxon>Candidatus Thermofonsia Clade 3</taxon>
    </lineage>
</organism>
<protein>
    <submittedName>
        <fullName evidence="1">Uncharacterized protein</fullName>
    </submittedName>
</protein>
<feature type="non-terminal residue" evidence="1">
    <location>
        <position position="1"/>
    </location>
</feature>
<evidence type="ECO:0000313" key="2">
    <source>
        <dbReference type="Proteomes" id="UP000230790"/>
    </source>
</evidence>
<proteinExistence type="predicted"/>
<comment type="caution">
    <text evidence="1">The sequence shown here is derived from an EMBL/GenBank/DDBJ whole genome shotgun (WGS) entry which is preliminary data.</text>
</comment>
<evidence type="ECO:0000313" key="1">
    <source>
        <dbReference type="EMBL" id="PJF45244.1"/>
    </source>
</evidence>
<gene>
    <name evidence="1" type="ORF">CUN48_19890</name>
</gene>
<dbReference type="Proteomes" id="UP000230790">
    <property type="component" value="Unassembled WGS sequence"/>
</dbReference>
<feature type="non-terminal residue" evidence="1">
    <location>
        <position position="98"/>
    </location>
</feature>
<dbReference type="EMBL" id="PGTN01001296">
    <property type="protein sequence ID" value="PJF45244.1"/>
    <property type="molecule type" value="Genomic_DNA"/>
</dbReference>
<sequence>YLLTLLMQTDAEIVKISPTWKPQAQNAMRRLERVLQRNRLTATLWTRESGYIYRVGRARILFLSGAPEANIVGATAHTLLEVDEAQDVSTAKYDKDIA</sequence>